<sequence length="717" mass="81099">MRIGYISGVLSLCISANAYALYPDSLKVSLPEVVVTNNYMSGRNRAEAVPVEVIGQEFLREFHSGSLMQTLGKLPGIQSMDIGSGFSKPVIRGMGFNRVAVTENGIRQEGQQWGADHGLEIDAFNVERVEVRKGPASLQYGSDAMGGVLEIKQLPPPLDNQLFGEVNLLGKTNNNLLGGSAMLGIKKDSWYIQTRFTEQHFGDYRVPTDSIVYLTRQIPIYNRRMKNTAGIERDASASVSYRKSTYQGQLFLSNAYQKVGFFPGAHGIPDASRVEDDGNSRDIDLPYSKVNHFKAQFRQQLTLGKNLVEWNLGYQNNRREERSLFHTHYGNQQAPVINPDLELQFTLNTFCSAMKWTFLQHENWKHTGGIDLQYQKNGIGGYGFLLPRYQRETAGSYYMASFNPTGVLSFSGGVRFDYGHIDIRPFEDIYLESYLQQRGYSEETIRFYKQRSFETDRSFANYAASVGVVYTPSDKHTAKINIGRSFRLPGANELASNGVHHGTFRHEQGDATLDSEQGWQLDMGYTFHGNSFRFELSPFVSWFTNYIYLQPTGEWSILPHAGQIYRYTGVEALFTGGEISGEVDILHDLTLAVSGEYVYTYNLEAHTALSFSPPASVRTNLSYHPGETRFYVEHEYIAAQNRIARNEDPTPGAQLFNAGASFSIPWKKNKLEVTISANNLFDTRYYNHLSFYRKIEIPEPGRNFQLLIIIPFKTLLK</sequence>
<dbReference type="InterPro" id="IPR000531">
    <property type="entry name" value="Beta-barrel_TonB"/>
</dbReference>
<dbReference type="GO" id="GO:0044718">
    <property type="term" value="P:siderophore transmembrane transport"/>
    <property type="evidence" value="ECO:0007669"/>
    <property type="project" value="TreeGrafter"/>
</dbReference>
<evidence type="ECO:0000259" key="13">
    <source>
        <dbReference type="Pfam" id="PF00593"/>
    </source>
</evidence>
<evidence type="ECO:0000256" key="1">
    <source>
        <dbReference type="ARBA" id="ARBA00004571"/>
    </source>
</evidence>
<dbReference type="RefSeq" id="WP_079683221.1">
    <property type="nucleotide sequence ID" value="NZ_FUYQ01000010.1"/>
</dbReference>
<evidence type="ECO:0000256" key="3">
    <source>
        <dbReference type="ARBA" id="ARBA00022452"/>
    </source>
</evidence>
<evidence type="ECO:0000259" key="14">
    <source>
        <dbReference type="Pfam" id="PF07715"/>
    </source>
</evidence>
<dbReference type="Pfam" id="PF07715">
    <property type="entry name" value="Plug"/>
    <property type="match status" value="1"/>
</dbReference>
<evidence type="ECO:0000256" key="8">
    <source>
        <dbReference type="ARBA" id="ARBA00023170"/>
    </source>
</evidence>
<evidence type="ECO:0000256" key="4">
    <source>
        <dbReference type="ARBA" id="ARBA00022692"/>
    </source>
</evidence>
<dbReference type="GO" id="GO:0009279">
    <property type="term" value="C:cell outer membrane"/>
    <property type="evidence" value="ECO:0007669"/>
    <property type="project" value="UniProtKB-SubCell"/>
</dbReference>
<evidence type="ECO:0000256" key="12">
    <source>
        <dbReference type="SAM" id="SignalP"/>
    </source>
</evidence>
<reference evidence="16" key="1">
    <citation type="submission" date="2017-02" db="EMBL/GenBank/DDBJ databases">
        <authorList>
            <person name="Varghese N."/>
            <person name="Submissions S."/>
        </authorList>
    </citation>
    <scope>NUCLEOTIDE SEQUENCE [LARGE SCALE GENOMIC DNA]</scope>
    <source>
        <strain evidence="16">DSM 24967</strain>
    </source>
</reference>
<accession>A0A1T5C3K9</accession>
<keyword evidence="16" id="KW-1185">Reference proteome</keyword>
<keyword evidence="8" id="KW-0675">Receptor</keyword>
<evidence type="ECO:0000256" key="9">
    <source>
        <dbReference type="ARBA" id="ARBA00023237"/>
    </source>
</evidence>
<name>A0A1T5C3K9_9BACT</name>
<evidence type="ECO:0000256" key="11">
    <source>
        <dbReference type="RuleBase" id="RU003357"/>
    </source>
</evidence>
<dbReference type="GO" id="GO:0015344">
    <property type="term" value="F:siderophore uptake transmembrane transporter activity"/>
    <property type="evidence" value="ECO:0007669"/>
    <property type="project" value="TreeGrafter"/>
</dbReference>
<dbReference type="EMBL" id="FUYQ01000010">
    <property type="protein sequence ID" value="SKB54138.1"/>
    <property type="molecule type" value="Genomic_DNA"/>
</dbReference>
<dbReference type="PROSITE" id="PS52016">
    <property type="entry name" value="TONB_DEPENDENT_REC_3"/>
    <property type="match status" value="1"/>
</dbReference>
<dbReference type="Pfam" id="PF00593">
    <property type="entry name" value="TonB_dep_Rec_b-barrel"/>
    <property type="match status" value="1"/>
</dbReference>
<comment type="subcellular location">
    <subcellularLocation>
        <location evidence="1 10">Cell outer membrane</location>
        <topology evidence="1 10">Multi-pass membrane protein</topology>
    </subcellularLocation>
</comment>
<evidence type="ECO:0000256" key="2">
    <source>
        <dbReference type="ARBA" id="ARBA00022448"/>
    </source>
</evidence>
<evidence type="ECO:0000256" key="10">
    <source>
        <dbReference type="PROSITE-ProRule" id="PRU01360"/>
    </source>
</evidence>
<protein>
    <submittedName>
        <fullName evidence="15">Iron complex outermembrane recepter protein</fullName>
    </submittedName>
</protein>
<evidence type="ECO:0000313" key="15">
    <source>
        <dbReference type="EMBL" id="SKB54138.1"/>
    </source>
</evidence>
<dbReference type="InterPro" id="IPR012910">
    <property type="entry name" value="Plug_dom"/>
</dbReference>
<dbReference type="InterPro" id="IPR037066">
    <property type="entry name" value="Plug_dom_sf"/>
</dbReference>
<dbReference type="Gene3D" id="2.170.130.10">
    <property type="entry name" value="TonB-dependent receptor, plug domain"/>
    <property type="match status" value="1"/>
</dbReference>
<feature type="signal peptide" evidence="12">
    <location>
        <begin position="1"/>
        <end position="20"/>
    </location>
</feature>
<keyword evidence="6 11" id="KW-0798">TonB box</keyword>
<gene>
    <name evidence="15" type="ORF">SAMN05660349_01663</name>
</gene>
<dbReference type="SUPFAM" id="SSF56935">
    <property type="entry name" value="Porins"/>
    <property type="match status" value="1"/>
</dbReference>
<feature type="domain" description="TonB-dependent receptor plug" evidence="14">
    <location>
        <begin position="46"/>
        <end position="148"/>
    </location>
</feature>
<keyword evidence="9 10" id="KW-0998">Cell outer membrane</keyword>
<dbReference type="Gene3D" id="2.40.170.20">
    <property type="entry name" value="TonB-dependent receptor, beta-barrel domain"/>
    <property type="match status" value="1"/>
</dbReference>
<proteinExistence type="inferred from homology"/>
<keyword evidence="5 12" id="KW-0732">Signal</keyword>
<comment type="similarity">
    <text evidence="10 11">Belongs to the TonB-dependent receptor family.</text>
</comment>
<dbReference type="PANTHER" id="PTHR30069">
    <property type="entry name" value="TONB-DEPENDENT OUTER MEMBRANE RECEPTOR"/>
    <property type="match status" value="1"/>
</dbReference>
<dbReference type="Proteomes" id="UP000190852">
    <property type="component" value="Unassembled WGS sequence"/>
</dbReference>
<feature type="chain" id="PRO_5010573541" evidence="12">
    <location>
        <begin position="21"/>
        <end position="717"/>
    </location>
</feature>
<dbReference type="InterPro" id="IPR036942">
    <property type="entry name" value="Beta-barrel_TonB_sf"/>
</dbReference>
<dbReference type="PANTHER" id="PTHR30069:SF29">
    <property type="entry name" value="HEMOGLOBIN AND HEMOGLOBIN-HAPTOGLOBIN-BINDING PROTEIN 1-RELATED"/>
    <property type="match status" value="1"/>
</dbReference>
<keyword evidence="7 10" id="KW-0472">Membrane</keyword>
<evidence type="ECO:0000256" key="7">
    <source>
        <dbReference type="ARBA" id="ARBA00023136"/>
    </source>
</evidence>
<feature type="domain" description="TonB-dependent receptor-like beta-barrel" evidence="13">
    <location>
        <begin position="239"/>
        <end position="680"/>
    </location>
</feature>
<keyword evidence="3 10" id="KW-1134">Transmembrane beta strand</keyword>
<dbReference type="InterPro" id="IPR039426">
    <property type="entry name" value="TonB-dep_rcpt-like"/>
</dbReference>
<evidence type="ECO:0000256" key="6">
    <source>
        <dbReference type="ARBA" id="ARBA00023077"/>
    </source>
</evidence>
<keyword evidence="2 10" id="KW-0813">Transport</keyword>
<evidence type="ECO:0000313" key="16">
    <source>
        <dbReference type="Proteomes" id="UP000190852"/>
    </source>
</evidence>
<dbReference type="AlphaFoldDB" id="A0A1T5C3K9"/>
<organism evidence="15 16">
    <name type="scientific">Parabacteroides chartae</name>
    <dbReference type="NCBI Taxonomy" id="1037355"/>
    <lineage>
        <taxon>Bacteria</taxon>
        <taxon>Pseudomonadati</taxon>
        <taxon>Bacteroidota</taxon>
        <taxon>Bacteroidia</taxon>
        <taxon>Bacteroidales</taxon>
        <taxon>Tannerellaceae</taxon>
        <taxon>Parabacteroides</taxon>
    </lineage>
</organism>
<keyword evidence="4 10" id="KW-0812">Transmembrane</keyword>
<evidence type="ECO:0000256" key="5">
    <source>
        <dbReference type="ARBA" id="ARBA00022729"/>
    </source>
</evidence>